<dbReference type="STRING" id="995038.SAMN05216274_10215"/>
<dbReference type="Proteomes" id="UP000199681">
    <property type="component" value="Unassembled WGS sequence"/>
</dbReference>
<protein>
    <submittedName>
        <fullName evidence="2">Uncharacterized protein</fullName>
    </submittedName>
</protein>
<evidence type="ECO:0000313" key="3">
    <source>
        <dbReference type="Proteomes" id="UP000199681"/>
    </source>
</evidence>
<dbReference type="Proteomes" id="UP000297963">
    <property type="component" value="Unassembled WGS sequence"/>
</dbReference>
<organism evidence="2 4">
    <name type="scientific">Cryobacterium levicorallinum</name>
    <dbReference type="NCBI Taxonomy" id="995038"/>
    <lineage>
        <taxon>Bacteria</taxon>
        <taxon>Bacillati</taxon>
        <taxon>Actinomycetota</taxon>
        <taxon>Actinomycetes</taxon>
        <taxon>Micrococcales</taxon>
        <taxon>Microbacteriaceae</taxon>
        <taxon>Cryobacterium</taxon>
    </lineage>
</organism>
<dbReference type="EMBL" id="FOPW01000002">
    <property type="protein sequence ID" value="SFH23906.1"/>
    <property type="molecule type" value="Genomic_DNA"/>
</dbReference>
<evidence type="ECO:0000313" key="1">
    <source>
        <dbReference type="EMBL" id="SFH23906.1"/>
    </source>
</evidence>
<dbReference type="EMBL" id="SOFE01000016">
    <property type="protein sequence ID" value="TFB84532.1"/>
    <property type="molecule type" value="Genomic_DNA"/>
</dbReference>
<evidence type="ECO:0000313" key="4">
    <source>
        <dbReference type="Proteomes" id="UP000297963"/>
    </source>
</evidence>
<name>A0A1I2YFN3_9MICO</name>
<reference evidence="1 3" key="1">
    <citation type="submission" date="2016-10" db="EMBL/GenBank/DDBJ databases">
        <authorList>
            <person name="Varghese N."/>
            <person name="Submissions S."/>
        </authorList>
    </citation>
    <scope>NUCLEOTIDE SEQUENCE [LARGE SCALE GENOMIC DNA]</scope>
    <source>
        <strain evidence="1 3">GMCC 1.11211</strain>
    </source>
</reference>
<gene>
    <name evidence="2" type="ORF">E3O11_09655</name>
    <name evidence="1" type="ORF">SAMN05216274_10215</name>
</gene>
<reference evidence="2 4" key="2">
    <citation type="submission" date="2019-03" db="EMBL/GenBank/DDBJ databases">
        <title>Genomics of glacier-inhabiting Cryobacterium strains.</title>
        <authorList>
            <person name="Liu Q."/>
            <person name="Xin Y.-H."/>
        </authorList>
    </citation>
    <scope>NUCLEOTIDE SEQUENCE [LARGE SCALE GENOMIC DNA]</scope>
    <source>
        <strain evidence="2 4">Hh34</strain>
    </source>
</reference>
<comment type="caution">
    <text evidence="2">The sequence shown here is derived from an EMBL/GenBank/DDBJ whole genome shotgun (WGS) entry which is preliminary data.</text>
</comment>
<sequence length="107" mass="12026">MDDNVSWLFEKQDVERPRLCPQCGDAMEVSWHGDGYDYGCTNLGCTQLYFGPPYSEAELASDAPLELSPPNCPRCLMRMGAVSDGETWRFVCLQNGCDGIWPPRDSR</sequence>
<accession>A0A1I2YFN3</accession>
<proteinExistence type="predicted"/>
<dbReference type="AlphaFoldDB" id="A0A1I2YFN3"/>
<evidence type="ECO:0000313" key="2">
    <source>
        <dbReference type="EMBL" id="TFB84532.1"/>
    </source>
</evidence>
<keyword evidence="3" id="KW-1185">Reference proteome</keyword>
<dbReference type="RefSeq" id="WP_092448221.1">
    <property type="nucleotide sequence ID" value="NZ_BKAC01000024.1"/>
</dbReference>